<evidence type="ECO:0000313" key="2">
    <source>
        <dbReference type="Proteomes" id="UP000245626"/>
    </source>
</evidence>
<evidence type="ECO:0000313" key="1">
    <source>
        <dbReference type="EMBL" id="PWN50333.1"/>
    </source>
</evidence>
<dbReference type="Proteomes" id="UP000245626">
    <property type="component" value="Unassembled WGS sequence"/>
</dbReference>
<organism evidence="1 2">
    <name type="scientific">Violaceomyces palustris</name>
    <dbReference type="NCBI Taxonomy" id="1673888"/>
    <lineage>
        <taxon>Eukaryota</taxon>
        <taxon>Fungi</taxon>
        <taxon>Dikarya</taxon>
        <taxon>Basidiomycota</taxon>
        <taxon>Ustilaginomycotina</taxon>
        <taxon>Ustilaginomycetes</taxon>
        <taxon>Violaceomycetales</taxon>
        <taxon>Violaceomycetaceae</taxon>
        <taxon>Violaceomyces</taxon>
    </lineage>
</organism>
<keyword evidence="2" id="KW-1185">Reference proteome</keyword>
<proteinExistence type="predicted"/>
<name>A0ACD0NWU1_9BASI</name>
<protein>
    <submittedName>
        <fullName evidence="1">Uncharacterized protein</fullName>
    </submittedName>
</protein>
<gene>
    <name evidence="1" type="ORF">IE53DRAFT_101199</name>
</gene>
<dbReference type="EMBL" id="KZ819943">
    <property type="protein sequence ID" value="PWN50333.1"/>
    <property type="molecule type" value="Genomic_DNA"/>
</dbReference>
<sequence length="2606" mass="281939">MNPINPRFPGLVEIFLPDKEGHGPLTVRNLDDAPRGSWTPNPGQGTSKAEDDLIKSEPNPKFRNPWASRSEEDDEVDQALAESRSSQRMAKEERAVLDLLDSMDSGGLSVPITNASLENKHSWIHSMSSPPSSIVSLSRSNAHRQAATPQISPQRKCLDLPQQVLPTGSRHLDDTKSLESVKHAPIRQQASYSASHTISSHPKGSDTAAEGPPPKLVLSPESMESGRNPASEDDRGATTPRPSKELELGSNIPSSTIPLTEFPAHGNEDRRRPHGFNSSESSSSSSSSSRHQIQHHDRVSFSSSASSSRCPTRSIRGLVEEQNLREVVLSSPMNSASSMVTSPNDDPANGFWSRPPTNLSDTPLTSHDPCSPLTNSPTNEWEGMEKTFNFIGHRRRGYSVTIGVEGSNTGRSIPPTLRRHGTDWTEATSVSLGDQEEDQIEKGKASDDTIRSGQGGNEFEEARKGSRQCPLTIAPISAWSGQPRSAPPSPTKAKDLIRFFEGANSSSSSSSSTTISNPQTAKSREMSTVKSPLVESNNNPASSNSISPPASKAKGRFPTSSTIHHDYGERKDENILLKDPTVTMMTPPTKLLFQPLHTEGVQRSTSPPLSPLARKIRRGLRVHRSGIGVGVVGGGGGGEDMTSGDFDGLNESEGSSDENTPPPLASGPANKNQPGNRPSVSGGARVASGRFKQNKSSSSSPCLPPGRGLAFQPGTQPSPCRFSSSPTKVFSRSGGGGETSLLTTESGQNPGVRGDPNVSGGPPPSLSDTEDGGSKAGVRKNTTALTTTNSPFRKGVRSIVNSISNKSSSNPAPVPPAPPSSSYTFKSVQKSSSSRGIARENDGKGLESGGETANEETWSLASRGTMGTTLSYRHRIERFTEEGEREERGTQEAEKAAIRISGEPPWTKPIRTGIVLYFNVHHESPHWQRVQAVLLPSSLAMSWIPNGGGRENVALDLKACREVHSVPSPEHPCSSADLGAIAAKRQGLKTLNPFQLIFDDGVERLAAESASERVRWVASIWDVIGVIDSGDPSTLTGKKVDNLGLGKSTWVQGKMIEALKRSAEGATNEGGKDIGEPNNHIPSFVESRQDQSLSRALGIGPPVPPKDGSTKRIKDTTGASAIFVGGGDGEGLGKPLAPPTLVSKRKVQEAFVTVEEAGISKNPSEPAPTLSSQDTPLPKPAAEVEKSPLKEPPPPRPTQDESANEPSSVETSPDMEDYESALSHSSPPVDMEEDDFGPRTPPLSEAVFKWIGGRARGSKEEEGSEIDPNDSASQRPARSQVGSVVGAGGWRSRRDSIEARKGSSPLRSPTWIGVRAPPPTERGTVITTPSPLVEEKVTIRTPAQMLRDSVLGEQSKIEMESQSRAQPFPRLGTVVEETKSQTQSSSRGGRDEPYQVRVAPVVKDVEHLAPFATSGGQEFHSSSSSASAADHHPSDRSQGSLRSDHGGSSNSNNVSKLLDQLEQKEKVRDQATWRHGNPHDLDAAAAHQRTKSGENLSRSSVDASSNSSTTRMDDSQGGSNSQRSRRIAPFSSSSYSPSRGSSLRRDEEMARMQEKLDRMIDLLNDVVQGQVVKISERAPDREINHQSSAEGLERIQATLERLLERVQEGNEAFTGSIPASSVFSGGRRSLDPFSNPVVGDGIGGTSEQYRRRLLSGSLRDGSMNLDGRHQAMLTDLTKVHPIQTQRLQRKSAPSLSFGDLQPPPDQKNMMSCSTSMSEVDSLTDGGRIPARSWVSEQGIPSPPPNTEWDAKSHRTRVSASETATDTTRTPSLSQTQSRTPARDLRLHGQPEVRSVPIVTNSVFNNSRESLDMEAEVRRRRTTLQGSKEGSKFQPGGWYRSKADRGSPAAQAENLEPTQDGDEERPMSVRDGRGGNHAGSIAQEGFPRAFGNAASGLGLTLLPPEDRVPSPRRVGMGREEGDDLGVEDALEMSKILQALRRHEASRQDQQRQQADIARYLNELNLWLEKDVSHRSNEWRALASGVSRLHQELQEIKIQTGGGKGFDNVQPSAGGEGPGTMPMPVPMPIPLVRKDQVMPGMATGEPSKTMPWPPPTPLRPSALPSKFPHPGAGATATVRGLAFADRGETVQLGGQSPARRPRNPTRTWHASPTQGQSGRNQVAWYRPEAVEEGQETKGSEKPRRKGSFRSKMGKAAAVAGGALLIRAAIKEWEKHRDSHQQQLQRRPAGGGLDERVRDGGAQPFPPEEIPDRIKVAADSGDEEKVKTIVREAAKMGLGKVAVDELSEHLGLKGDEDLTVKGEDGGKDSDAETLRGEGVEETKSSRLSRSYGEGKARLEKSQGDDAAVPGSRSLEISDPAGGERRGGPSNQALALAVEEILKHLLDRKEEEKRKREEAEREEASRRAKELEKERSLLTLRERDKAEMVDMILTRLNQEKARREAEISAKQKELDPKSAIESLVAAINSQKEKEYKSQAEADKAIKEMAKELLKETSEQNKKLLEAIHQASKEMTSRNVDLNHQTEEIKRNLTKEIGRMLEDVGKIGQVKRSLENEISELFLIKSKHLSSYDGVKKERRMLTNTTTTTTTAIPAWEKCSNDNVETKAKISSTSSSPSKKEGGKQPHPPNLVRKDFLNPLSVNFGPRKPNK</sequence>
<accession>A0ACD0NWU1</accession>
<reference evidence="1 2" key="1">
    <citation type="journal article" date="2018" name="Mol. Biol. Evol.">
        <title>Broad Genomic Sampling Reveals a Smut Pathogenic Ancestry of the Fungal Clade Ustilaginomycotina.</title>
        <authorList>
            <person name="Kijpornyongpan T."/>
            <person name="Mondo S.J."/>
            <person name="Barry K."/>
            <person name="Sandor L."/>
            <person name="Lee J."/>
            <person name="Lipzen A."/>
            <person name="Pangilinan J."/>
            <person name="LaButti K."/>
            <person name="Hainaut M."/>
            <person name="Henrissat B."/>
            <person name="Grigoriev I.V."/>
            <person name="Spatafora J.W."/>
            <person name="Aime M.C."/>
        </authorList>
    </citation>
    <scope>NUCLEOTIDE SEQUENCE [LARGE SCALE GENOMIC DNA]</scope>
    <source>
        <strain evidence="1 2">SA 807</strain>
    </source>
</reference>